<dbReference type="PROSITE" id="PS51892">
    <property type="entry name" value="SUBTILASE"/>
    <property type="match status" value="1"/>
</dbReference>
<evidence type="ECO:0000256" key="3">
    <source>
        <dbReference type="ARBA" id="ARBA00022801"/>
    </source>
</evidence>
<evidence type="ECO:0000256" key="4">
    <source>
        <dbReference type="ARBA" id="ARBA00022825"/>
    </source>
</evidence>
<accession>A0A7V5UEN5</accession>
<keyword evidence="4" id="KW-0720">Serine protease</keyword>
<dbReference type="InterPro" id="IPR050131">
    <property type="entry name" value="Peptidase_S8_subtilisin-like"/>
</dbReference>
<dbReference type="PANTHER" id="PTHR43806">
    <property type="entry name" value="PEPTIDASE S8"/>
    <property type="match status" value="1"/>
</dbReference>
<keyword evidence="2" id="KW-0645">Protease</keyword>
<gene>
    <name evidence="7" type="ORF">ENJ89_04920</name>
</gene>
<comment type="caution">
    <text evidence="5">Lacks conserved residue(s) required for the propagation of feature annotation.</text>
</comment>
<dbReference type="EMBL" id="DROD01000333">
    <property type="protein sequence ID" value="HHJ52515.1"/>
    <property type="molecule type" value="Genomic_DNA"/>
</dbReference>
<reference evidence="7" key="1">
    <citation type="journal article" date="2020" name="mSystems">
        <title>Genome- and Community-Level Interaction Insights into Carbon Utilization and Element Cycling Functions of Hydrothermarchaeota in Hydrothermal Sediment.</title>
        <authorList>
            <person name="Zhou Z."/>
            <person name="Liu Y."/>
            <person name="Xu W."/>
            <person name="Pan J."/>
            <person name="Luo Z.H."/>
            <person name="Li M."/>
        </authorList>
    </citation>
    <scope>NUCLEOTIDE SEQUENCE [LARGE SCALE GENOMIC DNA]</scope>
    <source>
        <strain evidence="7">HyVt-527</strain>
    </source>
</reference>
<sequence length="398" mass="42962">MMNKILVYLFVLGTTFGLLAQSFNFLDIEKTGAAEFIRKHPSYNGKGVVILVLDTGVDMGTPGLTSLPDGSPKVIDAQDFSGEGDVALEKATTGTDQEGRYLQNEDGFRLHGLDRLTEAPQDSLYYIGVLDEERFKNSVIPDINNNGRQDDRFGVAVFKGSEGWQAYVDLDGDGDIGDEKPLWNYKQKLQAFHFRSSDGKESRPLATFALNIFPDEKRVNFHYDGSSHGTHVAGIAAGYRIDGQEGYNGMAPGAKVISLKIGDCRLAGGATTTGSMLKAYEYGIEFAKHYDGPVVFNMSFGIGSEIEGLADMDLMLNDFLEENENLVFCISAGNEGPGISTVGLPTAASRVLSVGAMNTARTARDLYGANVNRDLIFVFSSRGGEINKPDIIAPGGAS</sequence>
<evidence type="ECO:0000256" key="5">
    <source>
        <dbReference type="PROSITE-ProRule" id="PRU01240"/>
    </source>
</evidence>
<dbReference type="InterPro" id="IPR000209">
    <property type="entry name" value="Peptidase_S8/S53_dom"/>
</dbReference>
<protein>
    <recommendedName>
        <fullName evidence="6">Peptidase S8/S53 domain-containing protein</fullName>
    </recommendedName>
</protein>
<evidence type="ECO:0000259" key="6">
    <source>
        <dbReference type="Pfam" id="PF00082"/>
    </source>
</evidence>
<dbReference type="GO" id="GO:0004252">
    <property type="term" value="F:serine-type endopeptidase activity"/>
    <property type="evidence" value="ECO:0007669"/>
    <property type="project" value="InterPro"/>
</dbReference>
<dbReference type="PANTHER" id="PTHR43806:SF11">
    <property type="entry name" value="CEREVISIN-RELATED"/>
    <property type="match status" value="1"/>
</dbReference>
<evidence type="ECO:0000313" key="7">
    <source>
        <dbReference type="EMBL" id="HHJ52515.1"/>
    </source>
</evidence>
<name>A0A7V5UEN5_CALAY</name>
<dbReference type="PRINTS" id="PR00723">
    <property type="entry name" value="SUBTILISIN"/>
</dbReference>
<dbReference type="Proteomes" id="UP000886124">
    <property type="component" value="Unassembled WGS sequence"/>
</dbReference>
<dbReference type="AlphaFoldDB" id="A0A7V5UEN5"/>
<keyword evidence="3" id="KW-0378">Hydrolase</keyword>
<dbReference type="SUPFAM" id="SSF52743">
    <property type="entry name" value="Subtilisin-like"/>
    <property type="match status" value="1"/>
</dbReference>
<comment type="similarity">
    <text evidence="1 5">Belongs to the peptidase S8 family.</text>
</comment>
<dbReference type="Gene3D" id="3.40.50.200">
    <property type="entry name" value="Peptidase S8/S53 domain"/>
    <property type="match status" value="2"/>
</dbReference>
<evidence type="ECO:0000256" key="1">
    <source>
        <dbReference type="ARBA" id="ARBA00011073"/>
    </source>
</evidence>
<dbReference type="PROSITE" id="PS00137">
    <property type="entry name" value="SUBTILASE_HIS"/>
    <property type="match status" value="1"/>
</dbReference>
<organism evidence="7">
    <name type="scientific">Caldithrix abyssi</name>
    <dbReference type="NCBI Taxonomy" id="187145"/>
    <lineage>
        <taxon>Bacteria</taxon>
        <taxon>Pseudomonadati</taxon>
        <taxon>Calditrichota</taxon>
        <taxon>Calditrichia</taxon>
        <taxon>Calditrichales</taxon>
        <taxon>Calditrichaceae</taxon>
        <taxon>Caldithrix</taxon>
    </lineage>
</organism>
<dbReference type="InterPro" id="IPR036852">
    <property type="entry name" value="Peptidase_S8/S53_dom_sf"/>
</dbReference>
<comment type="caution">
    <text evidence="7">The sequence shown here is derived from an EMBL/GenBank/DDBJ whole genome shotgun (WGS) entry which is preliminary data.</text>
</comment>
<dbReference type="InterPro" id="IPR015500">
    <property type="entry name" value="Peptidase_S8_subtilisin-rel"/>
</dbReference>
<dbReference type="GO" id="GO:0006508">
    <property type="term" value="P:proteolysis"/>
    <property type="evidence" value="ECO:0007669"/>
    <property type="project" value="UniProtKB-KW"/>
</dbReference>
<dbReference type="Pfam" id="PF00082">
    <property type="entry name" value="Peptidase_S8"/>
    <property type="match status" value="1"/>
</dbReference>
<proteinExistence type="inferred from homology"/>
<dbReference type="InterPro" id="IPR022398">
    <property type="entry name" value="Peptidase_S8_His-AS"/>
</dbReference>
<feature type="domain" description="Peptidase S8/S53" evidence="6">
    <location>
        <begin position="45"/>
        <end position="396"/>
    </location>
</feature>
<evidence type="ECO:0000256" key="2">
    <source>
        <dbReference type="ARBA" id="ARBA00022670"/>
    </source>
</evidence>
<feature type="non-terminal residue" evidence="7">
    <location>
        <position position="398"/>
    </location>
</feature>